<feature type="signal peptide" evidence="2">
    <location>
        <begin position="1"/>
        <end position="35"/>
    </location>
</feature>
<comment type="caution">
    <text evidence="3">The sequence shown here is derived from an EMBL/GenBank/DDBJ whole genome shotgun (WGS) entry which is preliminary data.</text>
</comment>
<dbReference type="InterPro" id="IPR006311">
    <property type="entry name" value="TAT_signal"/>
</dbReference>
<dbReference type="Pfam" id="PF13343">
    <property type="entry name" value="SBP_bac_6"/>
    <property type="match status" value="1"/>
</dbReference>
<proteinExistence type="predicted"/>
<evidence type="ECO:0000313" key="3">
    <source>
        <dbReference type="EMBL" id="MFC4199812.1"/>
    </source>
</evidence>
<dbReference type="RefSeq" id="WP_217962512.1">
    <property type="nucleotide sequence ID" value="NZ_JAHTBN010000001.1"/>
</dbReference>
<dbReference type="PANTHER" id="PTHR30006">
    <property type="entry name" value="THIAMINE-BINDING PERIPLASMIC PROTEIN-RELATED"/>
    <property type="match status" value="1"/>
</dbReference>
<evidence type="ECO:0000313" key="4">
    <source>
        <dbReference type="Proteomes" id="UP001595848"/>
    </source>
</evidence>
<evidence type="ECO:0000256" key="1">
    <source>
        <dbReference type="ARBA" id="ARBA00022729"/>
    </source>
</evidence>
<dbReference type="EMBL" id="JBHSBV010000001">
    <property type="protein sequence ID" value="MFC4199812.1"/>
    <property type="molecule type" value="Genomic_DNA"/>
</dbReference>
<protein>
    <submittedName>
        <fullName evidence="3">ABC transporter substrate-binding protein</fullName>
    </submittedName>
</protein>
<organism evidence="3 4">
    <name type="scientific">Candidimonas humi</name>
    <dbReference type="NCBI Taxonomy" id="683355"/>
    <lineage>
        <taxon>Bacteria</taxon>
        <taxon>Pseudomonadati</taxon>
        <taxon>Pseudomonadota</taxon>
        <taxon>Betaproteobacteria</taxon>
        <taxon>Burkholderiales</taxon>
        <taxon>Alcaligenaceae</taxon>
        <taxon>Candidimonas</taxon>
    </lineage>
</organism>
<dbReference type="PROSITE" id="PS51318">
    <property type="entry name" value="TAT"/>
    <property type="match status" value="1"/>
</dbReference>
<dbReference type="Proteomes" id="UP001595848">
    <property type="component" value="Unassembled WGS sequence"/>
</dbReference>
<feature type="chain" id="PRO_5046634593" evidence="2">
    <location>
        <begin position="36"/>
        <end position="369"/>
    </location>
</feature>
<sequence>MRDKPVSRRSVLKAGASAIALPFFGLSLLESDAHAASGTGKVSVVNGIATGADVAEAEREGALTIYTHDNIAGMSGICADFQKLFPKIDTKYVSLQTGNLYTRLLAERQASRYLADIVQFSDIGVAMDFQKRGGYEEYHSPQDKNYKPQYLSDPAGYYFWIGVSVAGIAYNSKLVSADEAPRDWPDLINPKWKDRISFKLTSSGDQFLEWYMLRQLYGDKFWQSISELKIKGFNSFVQLFDRLSRGDDLICGIADWQGYEPYHLKNAPVNFVIPKSGVTAIQFLNGIASKAPHPQAARLFSDWVRSDVGQASYQTNPHMFYLSVRNNMKRPAGAPNLDEIPVLVPKDVQKFVASRSTYNKEWNAMLGLI</sequence>
<accession>A0ABV8NWB7</accession>
<gene>
    <name evidence="3" type="ORF">ACFOY1_02495</name>
</gene>
<keyword evidence="4" id="KW-1185">Reference proteome</keyword>
<keyword evidence="1 2" id="KW-0732">Signal</keyword>
<name>A0ABV8NWB7_9BURK</name>
<reference evidence="4" key="1">
    <citation type="journal article" date="2019" name="Int. J. Syst. Evol. Microbiol.">
        <title>The Global Catalogue of Microorganisms (GCM) 10K type strain sequencing project: providing services to taxonomists for standard genome sequencing and annotation.</title>
        <authorList>
            <consortium name="The Broad Institute Genomics Platform"/>
            <consortium name="The Broad Institute Genome Sequencing Center for Infectious Disease"/>
            <person name="Wu L."/>
            <person name="Ma J."/>
        </authorList>
    </citation>
    <scope>NUCLEOTIDE SEQUENCE [LARGE SCALE GENOMIC DNA]</scope>
    <source>
        <strain evidence="4">LMG 24813</strain>
    </source>
</reference>
<evidence type="ECO:0000256" key="2">
    <source>
        <dbReference type="SAM" id="SignalP"/>
    </source>
</evidence>
<dbReference type="PANTHER" id="PTHR30006:SF2">
    <property type="entry name" value="ABC TRANSPORTER SUBSTRATE-BINDING PROTEIN"/>
    <property type="match status" value="1"/>
</dbReference>